<feature type="region of interest" description="Disordered" evidence="1">
    <location>
        <begin position="28"/>
        <end position="135"/>
    </location>
</feature>
<organism evidence="3 4">
    <name type="scientific">Moniliophthora roreri (strain MCA 2997)</name>
    <name type="common">Cocoa frosty pod rot fungus</name>
    <name type="synonym">Crinipellis roreri</name>
    <dbReference type="NCBI Taxonomy" id="1381753"/>
    <lineage>
        <taxon>Eukaryota</taxon>
        <taxon>Fungi</taxon>
        <taxon>Dikarya</taxon>
        <taxon>Basidiomycota</taxon>
        <taxon>Agaricomycotina</taxon>
        <taxon>Agaricomycetes</taxon>
        <taxon>Agaricomycetidae</taxon>
        <taxon>Agaricales</taxon>
        <taxon>Marasmiineae</taxon>
        <taxon>Marasmiaceae</taxon>
        <taxon>Moniliophthora</taxon>
    </lineage>
</organism>
<name>V2WZP1_MONRO</name>
<evidence type="ECO:0000256" key="2">
    <source>
        <dbReference type="SAM" id="SignalP"/>
    </source>
</evidence>
<feature type="compositionally biased region" description="Polar residues" evidence="1">
    <location>
        <begin position="62"/>
        <end position="72"/>
    </location>
</feature>
<accession>V2WZP1</accession>
<feature type="compositionally biased region" description="Low complexity" evidence="1">
    <location>
        <begin position="28"/>
        <end position="41"/>
    </location>
</feature>
<evidence type="ECO:0000313" key="3">
    <source>
        <dbReference type="EMBL" id="ESK86006.1"/>
    </source>
</evidence>
<evidence type="ECO:0000256" key="1">
    <source>
        <dbReference type="SAM" id="MobiDB-lite"/>
    </source>
</evidence>
<dbReference type="EMBL" id="AWSO01000992">
    <property type="protein sequence ID" value="ESK86006.1"/>
    <property type="molecule type" value="Genomic_DNA"/>
</dbReference>
<keyword evidence="4" id="KW-1185">Reference proteome</keyword>
<dbReference type="AlphaFoldDB" id="V2WZP1"/>
<dbReference type="Proteomes" id="UP000017559">
    <property type="component" value="Unassembled WGS sequence"/>
</dbReference>
<feature type="compositionally biased region" description="Low complexity" evidence="1">
    <location>
        <begin position="116"/>
        <end position="135"/>
    </location>
</feature>
<evidence type="ECO:0000313" key="4">
    <source>
        <dbReference type="Proteomes" id="UP000017559"/>
    </source>
</evidence>
<sequence>MKFTTFATAGSLLLFALAARAQEDTTVTDATGVTDTQTDTGLPASGTEVTGSASEATGLPTDLSSVPESLTDTLLPPPVSGSGAASTAAGPSGPLTNPSGSAPVPPRTSPTGASGGSSRTQTQTQGAASQTASNAASPLNVGRLTAGLGAGIVVAAFL</sequence>
<feature type="chain" id="PRO_5004711790" evidence="2">
    <location>
        <begin position="22"/>
        <end position="158"/>
    </location>
</feature>
<dbReference type="HOGENOM" id="CLU_1669839_0_0_1"/>
<keyword evidence="2" id="KW-0732">Signal</keyword>
<feature type="compositionally biased region" description="Low complexity" evidence="1">
    <location>
        <begin position="80"/>
        <end position="94"/>
    </location>
</feature>
<proteinExistence type="predicted"/>
<comment type="caution">
    <text evidence="3">The sequence shown here is derived from an EMBL/GenBank/DDBJ whole genome shotgun (WGS) entry which is preliminary data.</text>
</comment>
<protein>
    <submittedName>
        <fullName evidence="3">Uncharacterized protein</fullName>
    </submittedName>
</protein>
<gene>
    <name evidence="3" type="ORF">Moror_9433</name>
</gene>
<dbReference type="KEGG" id="mrr:Moror_9433"/>
<feature type="signal peptide" evidence="2">
    <location>
        <begin position="1"/>
        <end position="21"/>
    </location>
</feature>
<reference evidence="3 4" key="1">
    <citation type="journal article" date="2014" name="BMC Genomics">
        <title>Genome and secretome analysis of the hemibiotrophic fungal pathogen, Moniliophthora roreri, which causes frosty pod rot disease of cacao: mechanisms of the biotrophic and necrotrophic phases.</title>
        <authorList>
            <person name="Meinhardt L.W."/>
            <person name="Costa G.G.L."/>
            <person name="Thomazella D.P.T."/>
            <person name="Teixeira P.J.P.L."/>
            <person name="Carazzolle M.F."/>
            <person name="Schuster S.C."/>
            <person name="Carlson J.E."/>
            <person name="Guiltinan M.J."/>
            <person name="Mieczkowski P."/>
            <person name="Farmer A."/>
            <person name="Ramaraj T."/>
            <person name="Crozier J."/>
            <person name="Davis R.E."/>
            <person name="Shao J."/>
            <person name="Melnick R.L."/>
            <person name="Pereira G.A.G."/>
            <person name="Bailey B.A."/>
        </authorList>
    </citation>
    <scope>NUCLEOTIDE SEQUENCE [LARGE SCALE GENOMIC DNA]</scope>
    <source>
        <strain evidence="3 4">MCA 2997</strain>
    </source>
</reference>